<gene>
    <name evidence="3" type="ORF">BN7_2222</name>
</gene>
<dbReference type="Pfam" id="PF24800">
    <property type="entry name" value="DUF7702"/>
    <property type="match status" value="1"/>
</dbReference>
<dbReference type="PANTHER" id="PTHR42109:SF2">
    <property type="entry name" value="INTEGRAL MEMBRANE PROTEIN"/>
    <property type="match status" value="1"/>
</dbReference>
<evidence type="ECO:0000259" key="2">
    <source>
        <dbReference type="Pfam" id="PF24800"/>
    </source>
</evidence>
<reference evidence="3 4" key="1">
    <citation type="journal article" date="2012" name="Eukaryot. Cell">
        <title>Draft genome sequence of Wickerhamomyces ciferrii NRRL Y-1031 F-60-10.</title>
        <authorList>
            <person name="Schneider J."/>
            <person name="Andrea H."/>
            <person name="Blom J."/>
            <person name="Jaenicke S."/>
            <person name="Ruckert C."/>
            <person name="Schorsch C."/>
            <person name="Szczepanowski R."/>
            <person name="Farwick M."/>
            <person name="Goesmann A."/>
            <person name="Puhler A."/>
            <person name="Schaffer S."/>
            <person name="Tauch A."/>
            <person name="Kohler T."/>
            <person name="Brinkrolf K."/>
        </authorList>
    </citation>
    <scope>NUCLEOTIDE SEQUENCE [LARGE SCALE GENOMIC DNA]</scope>
    <source>
        <strain evidence="4">ATCC 14091 / BCRC 22168 / CBS 111 / JCM 3599 / NBRC 0793 / NRRL Y-1031 F-60-10</strain>
    </source>
</reference>
<keyword evidence="1" id="KW-0472">Membrane</keyword>
<dbReference type="EMBL" id="CAIF01000050">
    <property type="protein sequence ID" value="CCH42678.1"/>
    <property type="molecule type" value="Genomic_DNA"/>
</dbReference>
<evidence type="ECO:0000256" key="1">
    <source>
        <dbReference type="SAM" id="Phobius"/>
    </source>
</evidence>
<feature type="transmembrane region" description="Helical" evidence="1">
    <location>
        <begin position="137"/>
        <end position="155"/>
    </location>
</feature>
<feature type="transmembrane region" description="Helical" evidence="1">
    <location>
        <begin position="12"/>
        <end position="30"/>
    </location>
</feature>
<feature type="transmembrane region" description="Helical" evidence="1">
    <location>
        <begin position="175"/>
        <end position="192"/>
    </location>
</feature>
<feature type="transmembrane region" description="Helical" evidence="1">
    <location>
        <begin position="70"/>
        <end position="99"/>
    </location>
</feature>
<organism evidence="3 4">
    <name type="scientific">Wickerhamomyces ciferrii (strain ATCC 14091 / BCRC 22168 / CBS 111 / JCM 3599 / NBRC 0793 / NRRL Y-1031 F-60-10)</name>
    <name type="common">Yeast</name>
    <name type="synonym">Pichia ciferrii</name>
    <dbReference type="NCBI Taxonomy" id="1206466"/>
    <lineage>
        <taxon>Eukaryota</taxon>
        <taxon>Fungi</taxon>
        <taxon>Dikarya</taxon>
        <taxon>Ascomycota</taxon>
        <taxon>Saccharomycotina</taxon>
        <taxon>Saccharomycetes</taxon>
        <taxon>Phaffomycetales</taxon>
        <taxon>Wickerhamomycetaceae</taxon>
        <taxon>Wickerhamomyces</taxon>
    </lineage>
</organism>
<dbReference type="AlphaFoldDB" id="K0KNH6"/>
<feature type="transmembrane region" description="Helical" evidence="1">
    <location>
        <begin position="42"/>
        <end position="64"/>
    </location>
</feature>
<evidence type="ECO:0000313" key="3">
    <source>
        <dbReference type="EMBL" id="CCH42678.1"/>
    </source>
</evidence>
<comment type="caution">
    <text evidence="3">The sequence shown here is derived from an EMBL/GenBank/DDBJ whole genome shotgun (WGS) entry which is preliminary data.</text>
</comment>
<keyword evidence="4" id="KW-1185">Reference proteome</keyword>
<dbReference type="eggNOG" id="ENOG502SCPV">
    <property type="taxonomic scope" value="Eukaryota"/>
</dbReference>
<evidence type="ECO:0000313" key="4">
    <source>
        <dbReference type="Proteomes" id="UP000009328"/>
    </source>
</evidence>
<dbReference type="InterPro" id="IPR056119">
    <property type="entry name" value="DUF7702"/>
</dbReference>
<dbReference type="Proteomes" id="UP000009328">
    <property type="component" value="Unassembled WGS sequence"/>
</dbReference>
<sequence>MFSFNPWEILSAFEIGYYAVLLALVIYPSIKIFQIKSKFRWFFIRFYILLLIKIIGGALTIAFIKDSNHSLGLGIGSSVLGVISSGIIVTSLIFIINFIESFDQPSKPKEKFKLFKLLKTGVSNLFKSKSNREPMNWNSLVDKLTLATIIINAVGSSYSSTDPSISKKLSETGSILYIIVTLLIIVLIKQGFNSIQKSSQSTIHIKSYKKQLLTLVIINMPFLFIRMVYNICTSFSINTSGQTYATRISKFTFLFGQWEYYTFMAFLEECIIMLIFTLVSIWVYKKEYVDGLTTREVVVDDYDESSKSVV</sequence>
<dbReference type="PANTHER" id="PTHR42109">
    <property type="entry name" value="UNPLACED GENOMIC SCAFFOLD UM_SCAF_CONTIG_1.265, WHOLE GENOME SHOTGUN SEQUENCE"/>
    <property type="match status" value="1"/>
</dbReference>
<dbReference type="InParanoid" id="K0KNH6"/>
<dbReference type="STRING" id="1206466.K0KNH6"/>
<accession>K0KNH6</accession>
<proteinExistence type="predicted"/>
<protein>
    <submittedName>
        <fullName evidence="3">Membrane protein</fullName>
    </submittedName>
</protein>
<feature type="transmembrane region" description="Helical" evidence="1">
    <location>
        <begin position="212"/>
        <end position="229"/>
    </location>
</feature>
<feature type="domain" description="DUF7702" evidence="2">
    <location>
        <begin position="133"/>
        <end position="281"/>
    </location>
</feature>
<keyword evidence="1" id="KW-0812">Transmembrane</keyword>
<name>K0KNH6_WICCF</name>
<keyword evidence="1" id="KW-1133">Transmembrane helix</keyword>
<dbReference type="HOGENOM" id="CLU_897734_0_0_1"/>
<feature type="transmembrane region" description="Helical" evidence="1">
    <location>
        <begin position="260"/>
        <end position="284"/>
    </location>
</feature>